<evidence type="ECO:0000313" key="2">
    <source>
        <dbReference type="Proteomes" id="UP001500665"/>
    </source>
</evidence>
<dbReference type="Proteomes" id="UP001500665">
    <property type="component" value="Unassembled WGS sequence"/>
</dbReference>
<comment type="caution">
    <text evidence="1">The sequence shown here is derived from an EMBL/GenBank/DDBJ whole genome shotgun (WGS) entry which is preliminary data.</text>
</comment>
<dbReference type="Gene3D" id="2.115.10.20">
    <property type="entry name" value="Glycosyl hydrolase domain, family 43"/>
    <property type="match status" value="2"/>
</dbReference>
<gene>
    <name evidence="1" type="ORF">GCM10009550_50930</name>
</gene>
<dbReference type="EMBL" id="BAAAHH010000023">
    <property type="protein sequence ID" value="GAA0960160.1"/>
    <property type="molecule type" value="Genomic_DNA"/>
</dbReference>
<keyword evidence="2" id="KW-1185">Reference proteome</keyword>
<accession>A0ABN1RMS5</accession>
<dbReference type="SUPFAM" id="SSF75005">
    <property type="entry name" value="Arabinanase/levansucrase/invertase"/>
    <property type="match status" value="1"/>
</dbReference>
<dbReference type="RefSeq" id="WP_344243477.1">
    <property type="nucleotide sequence ID" value="NZ_BAAAHH010000023.1"/>
</dbReference>
<name>A0ABN1RMS5_9ACTN</name>
<dbReference type="InterPro" id="IPR023296">
    <property type="entry name" value="Glyco_hydro_beta-prop_sf"/>
</dbReference>
<evidence type="ECO:0008006" key="3">
    <source>
        <dbReference type="Google" id="ProtNLM"/>
    </source>
</evidence>
<reference evidence="1 2" key="1">
    <citation type="journal article" date="2019" name="Int. J. Syst. Evol. Microbiol.">
        <title>The Global Catalogue of Microorganisms (GCM) 10K type strain sequencing project: providing services to taxonomists for standard genome sequencing and annotation.</title>
        <authorList>
            <consortium name="The Broad Institute Genomics Platform"/>
            <consortium name="The Broad Institute Genome Sequencing Center for Infectious Disease"/>
            <person name="Wu L."/>
            <person name="Ma J."/>
        </authorList>
    </citation>
    <scope>NUCLEOTIDE SEQUENCE [LARGE SCALE GENOMIC DNA]</scope>
    <source>
        <strain evidence="1 2">JCM 10696</strain>
    </source>
</reference>
<proteinExistence type="predicted"/>
<evidence type="ECO:0000313" key="1">
    <source>
        <dbReference type="EMBL" id="GAA0960160.1"/>
    </source>
</evidence>
<protein>
    <recommendedName>
        <fullName evidence="3">Glycosyl hydrolase family 32</fullName>
    </recommendedName>
</protein>
<organism evidence="1 2">
    <name type="scientific">Actinocorallia libanotica</name>
    <dbReference type="NCBI Taxonomy" id="46162"/>
    <lineage>
        <taxon>Bacteria</taxon>
        <taxon>Bacillati</taxon>
        <taxon>Actinomycetota</taxon>
        <taxon>Actinomycetes</taxon>
        <taxon>Streptosporangiales</taxon>
        <taxon>Thermomonosporaceae</taxon>
        <taxon>Actinocorallia</taxon>
    </lineage>
</organism>
<sequence length="322" mass="35477">MTTAVLPVFDPERGTTVLRPERDEPGYWVGCASVLAEDGRYLLTYRQRRPRGEAATERGWRCAVAVSENGLDFQDVWSVEKGELGTSSMERFCLHRRADGTYQLYISYVDPADNRWRIDVLEAASPEAFDVAARRPVFTAAATGTEGVKDPRVVRTSDGRLVMLISAAEGTFAEGERDLAHGTADIYNTGLSRSVSALAVSPDDGATWEWQGVVLRPGDGWDSWAARLNSLVETPEGFYGFYDGESDHTRNYEEKTGFVFSRDLLSWERLTPDGPAVVAPSGTGSVRYVDAVPEHGGLRLYYEITRADGAHELRTLTIGIPG</sequence>